<keyword evidence="2" id="KW-1185">Reference proteome</keyword>
<accession>A0A1B8HRM6</accession>
<dbReference type="Pfam" id="PF02413">
    <property type="entry name" value="Caudo_TAP"/>
    <property type="match status" value="1"/>
</dbReference>
<dbReference type="InterPro" id="IPR051220">
    <property type="entry name" value="TFA_Chaperone"/>
</dbReference>
<dbReference type="PANTHER" id="PTHR34413">
    <property type="entry name" value="PROPHAGE TAIL FIBER ASSEMBLY PROTEIN HOMOLOG TFAE-RELATED-RELATED"/>
    <property type="match status" value="1"/>
</dbReference>
<evidence type="ECO:0000313" key="1">
    <source>
        <dbReference type="EMBL" id="OBU12155.1"/>
    </source>
</evidence>
<name>A0A1B8HRM6_9GAMM</name>
<dbReference type="Proteomes" id="UP000092377">
    <property type="component" value="Unassembled WGS sequence"/>
</dbReference>
<dbReference type="InterPro" id="IPR003458">
    <property type="entry name" value="Phage_T4_Gp38_tail_assem"/>
</dbReference>
<evidence type="ECO:0000313" key="2">
    <source>
        <dbReference type="Proteomes" id="UP000092377"/>
    </source>
</evidence>
<gene>
    <name evidence="1" type="ORF">AYY18_16655</name>
</gene>
<protein>
    <recommendedName>
        <fullName evidence="3">Tail fiber assembly protein</fullName>
    </recommendedName>
</protein>
<organism evidence="1 2">
    <name type="scientific">Morganella psychrotolerans</name>
    <dbReference type="NCBI Taxonomy" id="368603"/>
    <lineage>
        <taxon>Bacteria</taxon>
        <taxon>Pseudomonadati</taxon>
        <taxon>Pseudomonadota</taxon>
        <taxon>Gammaproteobacteria</taxon>
        <taxon>Enterobacterales</taxon>
        <taxon>Morganellaceae</taxon>
        <taxon>Morganella</taxon>
    </lineage>
</organism>
<proteinExistence type="predicted"/>
<dbReference type="EMBL" id="LZEY01000008">
    <property type="protein sequence ID" value="OBU12155.1"/>
    <property type="molecule type" value="Genomic_DNA"/>
</dbReference>
<reference evidence="2" key="1">
    <citation type="submission" date="2016-06" db="EMBL/GenBank/DDBJ databases">
        <authorList>
            <person name="Butler K."/>
        </authorList>
    </citation>
    <scope>NUCLEOTIDE SEQUENCE [LARGE SCALE GENOMIC DNA]</scope>
    <source>
        <strain evidence="2">GCSL-Mp20</strain>
    </source>
</reference>
<evidence type="ECO:0008006" key="3">
    <source>
        <dbReference type="Google" id="ProtNLM"/>
    </source>
</evidence>
<dbReference type="OrthoDB" id="8596093at2"/>
<dbReference type="RefSeq" id="WP_067400338.1">
    <property type="nucleotide sequence ID" value="NZ_LZEY01000008.1"/>
</dbReference>
<dbReference type="AlphaFoldDB" id="A0A1B8HRM6"/>
<sequence>MYAINYYYNENHPLRVYTGSAEANKDSHAPRNALRVEPDFKDGFYPCEQAGAWVLVPDYRGTKVYDLITAQESEIKDLGELPDGVTTIAPDVEFPKWSGKKWVTDKSAKKESDVATAEAKKQYLIAEVQTETQMLQTKRSLKRIKPAEMGLLNAWLDYLDLLEAVDASTAPDIDWPVKPVA</sequence>
<comment type="caution">
    <text evidence="1">The sequence shown here is derived from an EMBL/GenBank/DDBJ whole genome shotgun (WGS) entry which is preliminary data.</text>
</comment>
<dbReference type="PANTHER" id="PTHR34413:SF2">
    <property type="entry name" value="PROPHAGE TAIL FIBER ASSEMBLY PROTEIN HOMOLOG TFAE-RELATED"/>
    <property type="match status" value="1"/>
</dbReference>